<feature type="repeat" description="ANK" evidence="3">
    <location>
        <begin position="254"/>
        <end position="286"/>
    </location>
</feature>
<dbReference type="RefSeq" id="XP_043155715.1">
    <property type="nucleotide sequence ID" value="XM_043299780.1"/>
</dbReference>
<dbReference type="PROSITE" id="PS50297">
    <property type="entry name" value="ANK_REP_REGION"/>
    <property type="match status" value="3"/>
</dbReference>
<dbReference type="InterPro" id="IPR036770">
    <property type="entry name" value="Ankyrin_rpt-contain_sf"/>
</dbReference>
<evidence type="ECO:0000313" key="5">
    <source>
        <dbReference type="Proteomes" id="UP001043456"/>
    </source>
</evidence>
<accession>A0A9P3ETE3</accession>
<organism evidence="4 5">
    <name type="scientific">Aspergillus pseudoviridinutans</name>
    <dbReference type="NCBI Taxonomy" id="1517512"/>
    <lineage>
        <taxon>Eukaryota</taxon>
        <taxon>Fungi</taxon>
        <taxon>Dikarya</taxon>
        <taxon>Ascomycota</taxon>
        <taxon>Pezizomycotina</taxon>
        <taxon>Eurotiomycetes</taxon>
        <taxon>Eurotiomycetidae</taxon>
        <taxon>Eurotiales</taxon>
        <taxon>Aspergillaceae</taxon>
        <taxon>Aspergillus</taxon>
        <taxon>Aspergillus subgen. Fumigati</taxon>
    </lineage>
</organism>
<evidence type="ECO:0000256" key="1">
    <source>
        <dbReference type="ARBA" id="ARBA00022737"/>
    </source>
</evidence>
<comment type="caution">
    <text evidence="4">The sequence shown here is derived from an EMBL/GenBank/DDBJ whole genome shotgun (WGS) entry which is preliminary data.</text>
</comment>
<feature type="repeat" description="ANK" evidence="3">
    <location>
        <begin position="640"/>
        <end position="673"/>
    </location>
</feature>
<dbReference type="PROSITE" id="PS50088">
    <property type="entry name" value="ANK_REPEAT"/>
    <property type="match status" value="4"/>
</dbReference>
<dbReference type="PANTHER" id="PTHR24198:SF165">
    <property type="entry name" value="ANKYRIN REPEAT-CONTAINING PROTEIN-RELATED"/>
    <property type="match status" value="1"/>
</dbReference>
<keyword evidence="1" id="KW-0677">Repeat</keyword>
<protein>
    <recommendedName>
        <fullName evidence="6">Ankyrin repeat-containing domain protein</fullName>
    </recommendedName>
</protein>
<dbReference type="PRINTS" id="PR01415">
    <property type="entry name" value="ANKYRIN"/>
</dbReference>
<keyword evidence="5" id="KW-1185">Reference proteome</keyword>
<sequence>MSLLVLPNEMFLSIAQSLDCARDISSLARVNKRTYWVLVSTLYHFNIQQQEASALHWAAKNGRPLMAVTMLVEYHYDVNAIYLTNTPLVDAVIHGSTAVVDVLLARPHIDVNFQNKRGECALWWAAYLGHTDIVELLLRCDDIEVDIADREDCLTPLSLAVVGGHRRIVQHLLETHRVNVNAFDQHGRPLIFRVISAKDQKMMEILFRDENLNVSCRDRYGRTPLHYSVSNGQTELTTVLLGHPGTDVDVRDNTDRTPLWHAVRLGNEQIVQVLLENGANSSVPDIEMITPLQKSIMKGKPSILQMLLKNYHGNYSDFMVDENGDGSDEQALLCLAASWNRSEMARLLLGHGWDVNEKDADERTPLLLAAEAGYSSVVQVLLGHPQINVHAHDYWRLTALHEAAKRGYLEVVELLLAKGSIDINAKDKNGVTPLWWATGGHHYKVAARLLDEPDVDVNAVSRIERPLPDRSTSLHHTVQGRDMSIIRRLLTKETLDPNVADHQKWTPLGWAADQGDVETVELLLTRPNIQVNGLEHKEAPPLCLAARRGHTQVVCRLLQCPGIDMDQGWGAYLPPLLAAITEGHSNVAMQLLACGKRLNVNVQTYSKESALSLAARQGDLQVVSSILCDCRTDRNSVDDRGRTALWWAAHAGKSAVVERFLLDDDIRVDMRDDDGIDALNAASQQYHFDIVRLLRTHRPGRHRGIGGSRQRMASNE</sequence>
<evidence type="ECO:0000313" key="4">
    <source>
        <dbReference type="EMBL" id="GIJ84968.1"/>
    </source>
</evidence>
<dbReference type="Proteomes" id="UP001043456">
    <property type="component" value="Unassembled WGS sequence"/>
</dbReference>
<dbReference type="GeneID" id="67002435"/>
<feature type="repeat" description="ANK" evidence="3">
    <location>
        <begin position="220"/>
        <end position="253"/>
    </location>
</feature>
<dbReference type="Pfam" id="PF00023">
    <property type="entry name" value="Ank"/>
    <property type="match status" value="1"/>
</dbReference>
<dbReference type="SMART" id="SM00248">
    <property type="entry name" value="ANK"/>
    <property type="match status" value="18"/>
</dbReference>
<dbReference type="Pfam" id="PF12796">
    <property type="entry name" value="Ank_2"/>
    <property type="match status" value="5"/>
</dbReference>
<dbReference type="PANTHER" id="PTHR24198">
    <property type="entry name" value="ANKYRIN REPEAT AND PROTEIN KINASE DOMAIN-CONTAINING PROTEIN"/>
    <property type="match status" value="1"/>
</dbReference>
<feature type="repeat" description="ANK" evidence="3">
    <location>
        <begin position="398"/>
        <end position="420"/>
    </location>
</feature>
<evidence type="ECO:0008006" key="6">
    <source>
        <dbReference type="Google" id="ProtNLM"/>
    </source>
</evidence>
<dbReference type="EMBL" id="BHVY01000003">
    <property type="protein sequence ID" value="GIJ84968.1"/>
    <property type="molecule type" value="Genomic_DNA"/>
</dbReference>
<reference evidence="4 5" key="1">
    <citation type="submission" date="2018-10" db="EMBL/GenBank/DDBJ databases">
        <title>Pan-genome distribution and transcriptional activeness of fungal secondary metabolism genes in Aspergillus section Fumigati.</title>
        <authorList>
            <person name="Takahashi H."/>
            <person name="Umemura M."/>
            <person name="Ninomiya A."/>
            <person name="Kusuya Y."/>
            <person name="Urayama S."/>
            <person name="Shimizu M."/>
            <person name="Watanabe A."/>
            <person name="Kamei K."/>
            <person name="Yaguchi T."/>
            <person name="Hagiwara D."/>
        </authorList>
    </citation>
    <scope>NUCLEOTIDE SEQUENCE [LARGE SCALE GENOMIC DNA]</scope>
    <source>
        <strain evidence="4 5">IFM 55266</strain>
    </source>
</reference>
<dbReference type="Gene3D" id="1.25.40.20">
    <property type="entry name" value="Ankyrin repeat-containing domain"/>
    <property type="match status" value="4"/>
</dbReference>
<evidence type="ECO:0000256" key="2">
    <source>
        <dbReference type="ARBA" id="ARBA00023043"/>
    </source>
</evidence>
<dbReference type="InterPro" id="IPR002110">
    <property type="entry name" value="Ankyrin_rpt"/>
</dbReference>
<dbReference type="OrthoDB" id="341259at2759"/>
<dbReference type="AlphaFoldDB" id="A0A9P3ETE3"/>
<evidence type="ECO:0000256" key="3">
    <source>
        <dbReference type="PROSITE-ProRule" id="PRU00023"/>
    </source>
</evidence>
<proteinExistence type="predicted"/>
<dbReference type="SUPFAM" id="SSF48403">
    <property type="entry name" value="Ankyrin repeat"/>
    <property type="match status" value="2"/>
</dbReference>
<keyword evidence="2 3" id="KW-0040">ANK repeat</keyword>
<gene>
    <name evidence="4" type="ORF">Asppvi_003823</name>
</gene>
<name>A0A9P3ETE3_9EURO</name>